<keyword evidence="4" id="KW-0201">Cytochrome c-type biogenesis</keyword>
<dbReference type="Gene3D" id="3.40.30.10">
    <property type="entry name" value="Glutaredoxin"/>
    <property type="match status" value="1"/>
</dbReference>
<dbReference type="HOGENOM" id="CLU_014657_1_2_7"/>
<keyword evidence="5 7" id="KW-1133">Transmembrane helix</keyword>
<feature type="transmembrane region" description="Helical" evidence="7">
    <location>
        <begin position="490"/>
        <end position="507"/>
    </location>
</feature>
<dbReference type="PROSITE" id="PS51352">
    <property type="entry name" value="THIOREDOXIN_2"/>
    <property type="match status" value="1"/>
</dbReference>
<dbReference type="PANTHER" id="PTHR32234:SF3">
    <property type="entry name" value="SUPPRESSION OF COPPER SENSITIVITY PROTEIN"/>
    <property type="match status" value="1"/>
</dbReference>
<evidence type="ECO:0000256" key="7">
    <source>
        <dbReference type="SAM" id="Phobius"/>
    </source>
</evidence>
<dbReference type="eggNOG" id="COG4232">
    <property type="taxonomic scope" value="Bacteria"/>
</dbReference>
<dbReference type="STRING" id="207559.Dde_1301"/>
<dbReference type="SUPFAM" id="SSF52833">
    <property type="entry name" value="Thioredoxin-like"/>
    <property type="match status" value="1"/>
</dbReference>
<proteinExistence type="predicted"/>
<dbReference type="Pfam" id="PF13899">
    <property type="entry name" value="Thioredoxin_7"/>
    <property type="match status" value="1"/>
</dbReference>
<dbReference type="Pfam" id="PF11412">
    <property type="entry name" value="DsbD_N"/>
    <property type="match status" value="1"/>
</dbReference>
<comment type="subcellular location">
    <subcellularLocation>
        <location evidence="1">Cell membrane</location>
        <topology evidence="1">Multi-pass membrane protein</topology>
    </subcellularLocation>
</comment>
<evidence type="ECO:0000313" key="10">
    <source>
        <dbReference type="EMBL" id="ABB38102.2"/>
    </source>
</evidence>
<protein>
    <submittedName>
        <fullName evidence="10">Protein-disulfide reductase</fullName>
        <ecNumber evidence="10">1.8.1.8</ecNumber>
    </submittedName>
</protein>
<feature type="transmembrane region" description="Helical" evidence="7">
    <location>
        <begin position="240"/>
        <end position="261"/>
    </location>
</feature>
<dbReference type="GO" id="GO:0047134">
    <property type="term" value="F:protein-disulfide reductase [NAD(P)H] activity"/>
    <property type="evidence" value="ECO:0007669"/>
    <property type="project" value="UniProtKB-EC"/>
</dbReference>
<dbReference type="Proteomes" id="UP000002710">
    <property type="component" value="Chromosome"/>
</dbReference>
<evidence type="ECO:0000256" key="5">
    <source>
        <dbReference type="ARBA" id="ARBA00022989"/>
    </source>
</evidence>
<dbReference type="PANTHER" id="PTHR32234">
    <property type="entry name" value="THIOL:DISULFIDE INTERCHANGE PROTEIN DSBD"/>
    <property type="match status" value="1"/>
</dbReference>
<sequence>MKTLRISFFSCLFTLLCLLPAFLAARAVELPPAASSAAGTPDTPDPLVTASQAFSVSINGPARRVAVITLTPAAGYHFYAREAGEAGKPVAIIALAGDEERPVLYPQGTPKPDAFDPSLTVNVHDGPARFYVPLPDDPAVQTLSWSVSALMCSAANCWPVSREGTTELAGQLQRAEAQPWWGEYARLEQTSRPPSAVRRIDAGMAAVKQHPADGNEVRLSWNFTPRFFMESLEVRSMGKALLFGLIAGLILNFMPCVLPVVSLKLSTLLTASGIQDQNKRIHHFRMHNIWFSAGIMCFFLLLAAVLGLAGLAWGSAFQSQTLVAVLVVLVFTLGLSMFGVFNLPVLDLKAVPAEAQSSPRGQAFFTGMMATLLATPCSGPFLGGVLGWAFMQSPLVLGAVFASVGLGMSSPYLTMAVFPALVKHFPRPGSWIGILERLVGFFLMGTTVYLLRILPETLWPSMLVLLWITGLAAWVWGRFSGLEKSFRQRLCVRVLCAATVMAAAWWLNQPPAPHPGWERFEAARFEQMLGKQPVIVDFTADWCPNCKVLEHTTLHAENLRRWMKQYNARIVQVDLTEPSVQGESLLKSLGSSSIPVVALFPAGQHSDKPLVLRDIFTTEQMEEALQQAFGLPATE</sequence>
<evidence type="ECO:0000256" key="2">
    <source>
        <dbReference type="ARBA" id="ARBA00022475"/>
    </source>
</evidence>
<keyword evidence="2" id="KW-1003">Cell membrane</keyword>
<name>Q312P4_OLEA2</name>
<organism evidence="10 11">
    <name type="scientific">Oleidesulfovibrio alaskensis (strain ATCC BAA-1058 / DSM 17464 / G20)</name>
    <name type="common">Desulfovibrio alaskensis</name>
    <dbReference type="NCBI Taxonomy" id="207559"/>
    <lineage>
        <taxon>Bacteria</taxon>
        <taxon>Pseudomonadati</taxon>
        <taxon>Thermodesulfobacteriota</taxon>
        <taxon>Desulfovibrionia</taxon>
        <taxon>Desulfovibrionales</taxon>
        <taxon>Desulfovibrionaceae</taxon>
        <taxon>Oleidesulfovibrio</taxon>
    </lineage>
</organism>
<dbReference type="EMBL" id="CP000112">
    <property type="protein sequence ID" value="ABB38102.2"/>
    <property type="molecule type" value="Genomic_DNA"/>
</dbReference>
<dbReference type="AlphaFoldDB" id="Q312P4"/>
<dbReference type="InterPro" id="IPR028250">
    <property type="entry name" value="DsbDN"/>
</dbReference>
<evidence type="ECO:0000313" key="11">
    <source>
        <dbReference type="Proteomes" id="UP000002710"/>
    </source>
</evidence>
<dbReference type="GO" id="GO:0005886">
    <property type="term" value="C:plasma membrane"/>
    <property type="evidence" value="ECO:0007669"/>
    <property type="project" value="UniProtKB-SubCell"/>
</dbReference>
<evidence type="ECO:0000256" key="8">
    <source>
        <dbReference type="SAM" id="SignalP"/>
    </source>
</evidence>
<dbReference type="GO" id="GO:0045454">
    <property type="term" value="P:cell redox homeostasis"/>
    <property type="evidence" value="ECO:0007669"/>
    <property type="project" value="TreeGrafter"/>
</dbReference>
<dbReference type="eggNOG" id="COG4233">
    <property type="taxonomic scope" value="Bacteria"/>
</dbReference>
<dbReference type="KEGG" id="dde:Dde_1301"/>
<keyword evidence="8" id="KW-0732">Signal</keyword>
<reference evidence="10 11" key="1">
    <citation type="journal article" date="2011" name="J. Bacteriol.">
        <title>Complete genome sequence and updated annotation of Desulfovibrio alaskensis G20.</title>
        <authorList>
            <person name="Hauser L.J."/>
            <person name="Land M.L."/>
            <person name="Brown S.D."/>
            <person name="Larimer F."/>
            <person name="Keller K.L."/>
            <person name="Rapp-Giles B.J."/>
            <person name="Price M.N."/>
            <person name="Lin M."/>
            <person name="Bruce D.C."/>
            <person name="Detter J.C."/>
            <person name="Tapia R."/>
            <person name="Han C.S."/>
            <person name="Goodwin L.A."/>
            <person name="Cheng J.F."/>
            <person name="Pitluck S."/>
            <person name="Copeland A."/>
            <person name="Lucas S."/>
            <person name="Nolan M."/>
            <person name="Lapidus A.L."/>
            <person name="Palumbo A.V."/>
            <person name="Wall J.D."/>
        </authorList>
    </citation>
    <scope>NUCLEOTIDE SEQUENCE [LARGE SCALE GENOMIC DNA]</scope>
    <source>
        <strain evidence="11">ATCC BAA 1058 / DSM 17464 / G20</strain>
    </source>
</reference>
<dbReference type="RefSeq" id="WP_011367284.1">
    <property type="nucleotide sequence ID" value="NC_007519.1"/>
</dbReference>
<feature type="transmembrane region" description="Helical" evidence="7">
    <location>
        <begin position="434"/>
        <end position="452"/>
    </location>
</feature>
<dbReference type="InterPro" id="IPR013766">
    <property type="entry name" value="Thioredoxin_domain"/>
</dbReference>
<dbReference type="InterPro" id="IPR003834">
    <property type="entry name" value="Cyt_c_assmbl_TM_dom"/>
</dbReference>
<keyword evidence="11" id="KW-1185">Reference proteome</keyword>
<keyword evidence="3 7" id="KW-0812">Transmembrane</keyword>
<dbReference type="Pfam" id="PF02683">
    <property type="entry name" value="DsbD_TM"/>
    <property type="match status" value="1"/>
</dbReference>
<feature type="transmembrane region" description="Helical" evidence="7">
    <location>
        <begin position="396"/>
        <end position="422"/>
    </location>
</feature>
<evidence type="ECO:0000256" key="1">
    <source>
        <dbReference type="ARBA" id="ARBA00004651"/>
    </source>
</evidence>
<evidence type="ECO:0000256" key="4">
    <source>
        <dbReference type="ARBA" id="ARBA00022748"/>
    </source>
</evidence>
<accession>Q312P4</accession>
<feature type="transmembrane region" description="Helical" evidence="7">
    <location>
        <begin position="364"/>
        <end position="390"/>
    </location>
</feature>
<keyword evidence="6 7" id="KW-0472">Membrane</keyword>
<feature type="transmembrane region" description="Helical" evidence="7">
    <location>
        <begin position="289"/>
        <end position="316"/>
    </location>
</feature>
<evidence type="ECO:0000256" key="3">
    <source>
        <dbReference type="ARBA" id="ARBA00022692"/>
    </source>
</evidence>
<dbReference type="InterPro" id="IPR036249">
    <property type="entry name" value="Thioredoxin-like_sf"/>
</dbReference>
<feature type="domain" description="Thioredoxin" evidence="9">
    <location>
        <begin position="508"/>
        <end position="630"/>
    </location>
</feature>
<feature type="transmembrane region" description="Helical" evidence="7">
    <location>
        <begin position="322"/>
        <end position="343"/>
    </location>
</feature>
<feature type="chain" id="PRO_5005694674" evidence="8">
    <location>
        <begin position="28"/>
        <end position="635"/>
    </location>
</feature>
<evidence type="ECO:0000259" key="9">
    <source>
        <dbReference type="PROSITE" id="PS51352"/>
    </source>
</evidence>
<evidence type="ECO:0000256" key="6">
    <source>
        <dbReference type="ARBA" id="ARBA00023136"/>
    </source>
</evidence>
<feature type="signal peptide" evidence="8">
    <location>
        <begin position="1"/>
        <end position="27"/>
    </location>
</feature>
<gene>
    <name evidence="10" type="ordered locus">Dde_1301</name>
</gene>
<keyword evidence="10" id="KW-0560">Oxidoreductase</keyword>
<dbReference type="GO" id="GO:0017004">
    <property type="term" value="P:cytochrome complex assembly"/>
    <property type="evidence" value="ECO:0007669"/>
    <property type="project" value="UniProtKB-KW"/>
</dbReference>
<dbReference type="EC" id="1.8.1.8" evidence="10"/>
<feature type="transmembrane region" description="Helical" evidence="7">
    <location>
        <begin position="458"/>
        <end position="478"/>
    </location>
</feature>